<name>A0A5C5YHP2_9BACT</name>
<feature type="transmembrane region" description="Helical" evidence="1">
    <location>
        <begin position="35"/>
        <end position="53"/>
    </location>
</feature>
<keyword evidence="3" id="KW-1185">Reference proteome</keyword>
<keyword evidence="1" id="KW-1133">Transmembrane helix</keyword>
<evidence type="ECO:0000313" key="3">
    <source>
        <dbReference type="Proteomes" id="UP000318053"/>
    </source>
</evidence>
<feature type="transmembrane region" description="Helical" evidence="1">
    <location>
        <begin position="6"/>
        <end position="28"/>
    </location>
</feature>
<keyword evidence="1" id="KW-0472">Membrane</keyword>
<reference evidence="2 3" key="1">
    <citation type="submission" date="2019-02" db="EMBL/GenBank/DDBJ databases">
        <title>Deep-cultivation of Planctomycetes and their phenomic and genomic characterization uncovers novel biology.</title>
        <authorList>
            <person name="Wiegand S."/>
            <person name="Jogler M."/>
            <person name="Boedeker C."/>
            <person name="Pinto D."/>
            <person name="Vollmers J."/>
            <person name="Rivas-Marin E."/>
            <person name="Kohn T."/>
            <person name="Peeters S.H."/>
            <person name="Heuer A."/>
            <person name="Rast P."/>
            <person name="Oberbeckmann S."/>
            <person name="Bunk B."/>
            <person name="Jeske O."/>
            <person name="Meyerdierks A."/>
            <person name="Storesund J.E."/>
            <person name="Kallscheuer N."/>
            <person name="Luecker S."/>
            <person name="Lage O.M."/>
            <person name="Pohl T."/>
            <person name="Merkel B.J."/>
            <person name="Hornburger P."/>
            <person name="Mueller R.-W."/>
            <person name="Bruemmer F."/>
            <person name="Labrenz M."/>
            <person name="Spormann A.M."/>
            <person name="Op Den Camp H."/>
            <person name="Overmann J."/>
            <person name="Amann R."/>
            <person name="Jetten M.S.M."/>
            <person name="Mascher T."/>
            <person name="Medema M.H."/>
            <person name="Devos D.P."/>
            <person name="Kaster A.-K."/>
            <person name="Ovreas L."/>
            <person name="Rohde M."/>
            <person name="Galperin M.Y."/>
            <person name="Jogler C."/>
        </authorList>
    </citation>
    <scope>NUCLEOTIDE SEQUENCE [LARGE SCALE GENOMIC DNA]</scope>
    <source>
        <strain evidence="2 3">CA85</strain>
    </source>
</reference>
<evidence type="ECO:0008006" key="4">
    <source>
        <dbReference type="Google" id="ProtNLM"/>
    </source>
</evidence>
<keyword evidence="1" id="KW-0812">Transmembrane</keyword>
<gene>
    <name evidence="2" type="ORF">CA85_12740</name>
</gene>
<dbReference type="AlphaFoldDB" id="A0A5C5YHP2"/>
<accession>A0A5C5YHP2</accession>
<sequence>MTRLIAESPLLITLMLGILAASLIYGWLQSGRKQLAIAGAILACLIPVAWIVSENWVTDREQIERLIYQTADAVEANDHQRAVAVIGDEGVRRRALLELPQWEFSQADVGSIRSIRLIEETVPMQADVDMTVKVEVSNQRGGLHNFRVPRRLLLTLEKRDGQADQANGGWVVTQYEHLPIVGASGNFSNPAQ</sequence>
<evidence type="ECO:0000313" key="2">
    <source>
        <dbReference type="EMBL" id="TWT74385.1"/>
    </source>
</evidence>
<protein>
    <recommendedName>
        <fullName evidence="4">Tim44-like domain protein</fullName>
    </recommendedName>
</protein>
<comment type="caution">
    <text evidence="2">The sequence shown here is derived from an EMBL/GenBank/DDBJ whole genome shotgun (WGS) entry which is preliminary data.</text>
</comment>
<dbReference type="OrthoDB" id="281279at2"/>
<dbReference type="RefSeq" id="WP_146390368.1">
    <property type="nucleotide sequence ID" value="NZ_SJPK01000002.1"/>
</dbReference>
<proteinExistence type="predicted"/>
<organism evidence="2 3">
    <name type="scientific">Allorhodopirellula solitaria</name>
    <dbReference type="NCBI Taxonomy" id="2527987"/>
    <lineage>
        <taxon>Bacteria</taxon>
        <taxon>Pseudomonadati</taxon>
        <taxon>Planctomycetota</taxon>
        <taxon>Planctomycetia</taxon>
        <taxon>Pirellulales</taxon>
        <taxon>Pirellulaceae</taxon>
        <taxon>Allorhodopirellula</taxon>
    </lineage>
</organism>
<dbReference type="EMBL" id="SJPK01000002">
    <property type="protein sequence ID" value="TWT74385.1"/>
    <property type="molecule type" value="Genomic_DNA"/>
</dbReference>
<evidence type="ECO:0000256" key="1">
    <source>
        <dbReference type="SAM" id="Phobius"/>
    </source>
</evidence>
<dbReference type="Proteomes" id="UP000318053">
    <property type="component" value="Unassembled WGS sequence"/>
</dbReference>